<name>A0A9P7FSZ8_9AGAR</name>
<dbReference type="EMBL" id="JABCKI010005786">
    <property type="protein sequence ID" value="KAG5638042.1"/>
    <property type="molecule type" value="Genomic_DNA"/>
</dbReference>
<feature type="region of interest" description="Disordered" evidence="1">
    <location>
        <begin position="198"/>
        <end position="220"/>
    </location>
</feature>
<evidence type="ECO:0000313" key="4">
    <source>
        <dbReference type="Proteomes" id="UP000717328"/>
    </source>
</evidence>
<evidence type="ECO:0000256" key="1">
    <source>
        <dbReference type="SAM" id="MobiDB-lite"/>
    </source>
</evidence>
<dbReference type="Gene3D" id="2.60.120.260">
    <property type="entry name" value="Galactose-binding domain-like"/>
    <property type="match status" value="1"/>
</dbReference>
<accession>A0A9P7FSZ8</accession>
<keyword evidence="4" id="KW-1185">Reference proteome</keyword>
<evidence type="ECO:0000256" key="2">
    <source>
        <dbReference type="SAM" id="Phobius"/>
    </source>
</evidence>
<comment type="caution">
    <text evidence="3">The sequence shown here is derived from an EMBL/GenBank/DDBJ whole genome shotgun (WGS) entry which is preliminary data.</text>
</comment>
<reference evidence="3" key="1">
    <citation type="submission" date="2021-02" db="EMBL/GenBank/DDBJ databases">
        <authorList>
            <person name="Nieuwenhuis M."/>
            <person name="Van De Peppel L.J.J."/>
        </authorList>
    </citation>
    <scope>NUCLEOTIDE SEQUENCE</scope>
    <source>
        <strain evidence="3">D49</strain>
    </source>
</reference>
<keyword evidence="2" id="KW-1133">Transmembrane helix</keyword>
<dbReference type="OrthoDB" id="10036721at2759"/>
<reference evidence="3" key="2">
    <citation type="submission" date="2021-10" db="EMBL/GenBank/DDBJ databases">
        <title>Phylogenomics reveals ancestral predisposition of the termite-cultivated fungus Termitomyces towards a domesticated lifestyle.</title>
        <authorList>
            <person name="Auxier B."/>
            <person name="Grum-Grzhimaylo A."/>
            <person name="Cardenas M.E."/>
            <person name="Lodge J.D."/>
            <person name="Laessoe T."/>
            <person name="Pedersen O."/>
            <person name="Smith M.E."/>
            <person name="Kuyper T.W."/>
            <person name="Franco-Molano E.A."/>
            <person name="Baroni T.J."/>
            <person name="Aanen D.K."/>
        </authorList>
    </citation>
    <scope>NUCLEOTIDE SEQUENCE</scope>
    <source>
        <strain evidence="3">D49</strain>
    </source>
</reference>
<feature type="transmembrane region" description="Helical" evidence="2">
    <location>
        <begin position="224"/>
        <end position="248"/>
    </location>
</feature>
<keyword evidence="2" id="KW-0472">Membrane</keyword>
<evidence type="ECO:0000313" key="3">
    <source>
        <dbReference type="EMBL" id="KAG5638042.1"/>
    </source>
</evidence>
<feature type="compositionally biased region" description="Low complexity" evidence="1">
    <location>
        <begin position="198"/>
        <end position="213"/>
    </location>
</feature>
<dbReference type="Proteomes" id="UP000717328">
    <property type="component" value="Unassembled WGS sequence"/>
</dbReference>
<dbReference type="AlphaFoldDB" id="A0A9P7FSZ8"/>
<proteinExistence type="predicted"/>
<organism evidence="3 4">
    <name type="scientific">Sphagnurus paluster</name>
    <dbReference type="NCBI Taxonomy" id="117069"/>
    <lineage>
        <taxon>Eukaryota</taxon>
        <taxon>Fungi</taxon>
        <taxon>Dikarya</taxon>
        <taxon>Basidiomycota</taxon>
        <taxon>Agaricomycotina</taxon>
        <taxon>Agaricomycetes</taxon>
        <taxon>Agaricomycetidae</taxon>
        <taxon>Agaricales</taxon>
        <taxon>Tricholomatineae</taxon>
        <taxon>Lyophyllaceae</taxon>
        <taxon>Sphagnurus</taxon>
    </lineage>
</organism>
<gene>
    <name evidence="3" type="ORF">H0H81_002162</name>
</gene>
<protein>
    <submittedName>
        <fullName evidence="3">Uncharacterized protein</fullName>
    </submittedName>
</protein>
<keyword evidence="2" id="KW-0812">Transmembrane</keyword>
<sequence length="384" mass="40357">MWSKRQAPNNALVEQWIDAYWIWTSEGVGLHAPGGDRPFRTTWTPSPRVSVLSMNVLATADDYFTLYLNGQVVSDTRWEMSTGATVWATAVGSTASLNLSSSLVFAVLATNNPATGGAPAGLLIAIQLSLSDGSTSFVTTGNSSSWVTTTTVPADFQLPNTSVAGWVPASVISQNGADAPWGAVQLPSTLTVVSLSASATPTSSSGPSPSLGTKVPSSSKTTPVGAIVGGVVGGTSVLLLLTISLLWYCRKRERAIEIPNLSAPPTTMEEYATSLPPVSTVFPPNPSFTPFMLQTPREDGLRSKVSYDHEAARPVEVFGVAATESSGAESNAMINPAVRGNSVGDQAELAEELRTTMNRLQQLTEELNRGVAVPPPYEGSRDVS</sequence>